<keyword evidence="1" id="KW-1133">Transmembrane helix</keyword>
<evidence type="ECO:0000256" key="1">
    <source>
        <dbReference type="SAM" id="Phobius"/>
    </source>
</evidence>
<feature type="transmembrane region" description="Helical" evidence="1">
    <location>
        <begin position="108"/>
        <end position="129"/>
    </location>
</feature>
<keyword evidence="3" id="KW-1185">Reference proteome</keyword>
<feature type="transmembrane region" description="Helical" evidence="1">
    <location>
        <begin position="75"/>
        <end position="96"/>
    </location>
</feature>
<proteinExistence type="predicted"/>
<dbReference type="Proteomes" id="UP001595733">
    <property type="component" value="Unassembled WGS sequence"/>
</dbReference>
<reference evidence="3" key="1">
    <citation type="journal article" date="2019" name="Int. J. Syst. Evol. Microbiol.">
        <title>The Global Catalogue of Microorganisms (GCM) 10K type strain sequencing project: providing services to taxonomists for standard genome sequencing and annotation.</title>
        <authorList>
            <consortium name="The Broad Institute Genomics Platform"/>
            <consortium name="The Broad Institute Genome Sequencing Center for Infectious Disease"/>
            <person name="Wu L."/>
            <person name="Ma J."/>
        </authorList>
    </citation>
    <scope>NUCLEOTIDE SEQUENCE [LARGE SCALE GENOMIC DNA]</scope>
    <source>
        <strain evidence="3">CCUG 50353</strain>
    </source>
</reference>
<gene>
    <name evidence="2" type="ORF">ACFO0S_14505</name>
</gene>
<dbReference type="RefSeq" id="WP_378142833.1">
    <property type="nucleotide sequence ID" value="NZ_JBHSEF010000029.1"/>
</dbReference>
<evidence type="ECO:0000313" key="2">
    <source>
        <dbReference type="EMBL" id="MFC4356269.1"/>
    </source>
</evidence>
<evidence type="ECO:0008006" key="4">
    <source>
        <dbReference type="Google" id="ProtNLM"/>
    </source>
</evidence>
<organism evidence="2 3">
    <name type="scientific">Chryseomicrobium palamuruense</name>
    <dbReference type="NCBI Taxonomy" id="682973"/>
    <lineage>
        <taxon>Bacteria</taxon>
        <taxon>Bacillati</taxon>
        <taxon>Bacillota</taxon>
        <taxon>Bacilli</taxon>
        <taxon>Bacillales</taxon>
        <taxon>Caryophanaceae</taxon>
        <taxon>Chryseomicrobium</taxon>
    </lineage>
</organism>
<feature type="transmembrane region" description="Helical" evidence="1">
    <location>
        <begin position="32"/>
        <end position="55"/>
    </location>
</feature>
<name>A0ABV8V0D5_9BACL</name>
<keyword evidence="1" id="KW-0812">Transmembrane</keyword>
<comment type="caution">
    <text evidence="2">The sequence shown here is derived from an EMBL/GenBank/DDBJ whole genome shotgun (WGS) entry which is preliminary data.</text>
</comment>
<evidence type="ECO:0000313" key="3">
    <source>
        <dbReference type="Proteomes" id="UP001595733"/>
    </source>
</evidence>
<feature type="transmembrane region" description="Helical" evidence="1">
    <location>
        <begin position="7"/>
        <end position="26"/>
    </location>
</feature>
<keyword evidence="1" id="KW-0472">Membrane</keyword>
<protein>
    <recommendedName>
        <fullName evidence="4">Permease</fullName>
    </recommendedName>
</protein>
<dbReference type="EMBL" id="JBHSEF010000029">
    <property type="protein sequence ID" value="MFC4356269.1"/>
    <property type="molecule type" value="Genomic_DNA"/>
</dbReference>
<sequence>MFKRQALKFLVSALFSISIISLFFTVSEKEGFIAFFPMMLFVSYLALPLMLFYALPVSLLSDKWTKSLSERMRMVASFLLHLGFGGIFVFVIGPLFEPDMFFQDFPGFWRMYELFFFAAVFSSFCFWLIGEGMRCCERSSVRDKVEVLLDKP</sequence>
<accession>A0ABV8V0D5</accession>